<feature type="compositionally biased region" description="Basic and acidic residues" evidence="1">
    <location>
        <begin position="43"/>
        <end position="58"/>
    </location>
</feature>
<reference evidence="3" key="1">
    <citation type="journal article" date="2019" name="Int. J. Syst. Evol. Microbiol.">
        <title>The Global Catalogue of Microorganisms (GCM) 10K type strain sequencing project: providing services to taxonomists for standard genome sequencing and annotation.</title>
        <authorList>
            <consortium name="The Broad Institute Genomics Platform"/>
            <consortium name="The Broad Institute Genome Sequencing Center for Infectious Disease"/>
            <person name="Wu L."/>
            <person name="Ma J."/>
        </authorList>
    </citation>
    <scope>NUCLEOTIDE SEQUENCE [LARGE SCALE GENOMIC DNA]</scope>
    <source>
        <strain evidence="3">KCTC 42424</strain>
    </source>
</reference>
<evidence type="ECO:0000313" key="2">
    <source>
        <dbReference type="EMBL" id="MFC3679483.1"/>
    </source>
</evidence>
<keyword evidence="3" id="KW-1185">Reference proteome</keyword>
<feature type="region of interest" description="Disordered" evidence="1">
    <location>
        <begin position="20"/>
        <end position="58"/>
    </location>
</feature>
<gene>
    <name evidence="2" type="ORF">ACFOMG_05070</name>
</gene>
<name>A0ABV7VTR6_9GAMM</name>
<dbReference type="Pfam" id="PF09831">
    <property type="entry name" value="DUF2058"/>
    <property type="match status" value="1"/>
</dbReference>
<accession>A0ABV7VTR6</accession>
<dbReference type="Proteomes" id="UP001595722">
    <property type="component" value="Unassembled WGS sequence"/>
</dbReference>
<dbReference type="EMBL" id="JBHRYB010000005">
    <property type="protein sequence ID" value="MFC3679483.1"/>
    <property type="molecule type" value="Genomic_DNA"/>
</dbReference>
<dbReference type="RefSeq" id="WP_376865185.1">
    <property type="nucleotide sequence ID" value="NZ_JBHRYB010000005.1"/>
</dbReference>
<dbReference type="InterPro" id="IPR018636">
    <property type="entry name" value="DUF2058"/>
</dbReference>
<organism evidence="2 3">
    <name type="scientific">Bacterioplanoides pacificum</name>
    <dbReference type="NCBI Taxonomy" id="1171596"/>
    <lineage>
        <taxon>Bacteria</taxon>
        <taxon>Pseudomonadati</taxon>
        <taxon>Pseudomonadota</taxon>
        <taxon>Gammaproteobacteria</taxon>
        <taxon>Oceanospirillales</taxon>
        <taxon>Oceanospirillaceae</taxon>
        <taxon>Bacterioplanoides</taxon>
    </lineage>
</organism>
<sequence>MAKSLQEQLLAAGLVDKKKAKKSAKAMKKQEHLQRTGQDNELDVAKQKAEAARQKKAEQDRELNLQREAAAQQKAIQAQIKQLIDTNAISSERGDIKYQFVGSDNKIKQLYVDQAIWDRLSRGQLAIIAQGKSHAVIPVPVTEKIRQRDEKIFIYIAENQSAELEEDDPYAAYQIPDDLMW</sequence>
<protein>
    <submittedName>
        <fullName evidence="2">DUF2058 domain-containing protein</fullName>
    </submittedName>
</protein>
<comment type="caution">
    <text evidence="2">The sequence shown here is derived from an EMBL/GenBank/DDBJ whole genome shotgun (WGS) entry which is preliminary data.</text>
</comment>
<evidence type="ECO:0000256" key="1">
    <source>
        <dbReference type="SAM" id="MobiDB-lite"/>
    </source>
</evidence>
<evidence type="ECO:0000313" key="3">
    <source>
        <dbReference type="Proteomes" id="UP001595722"/>
    </source>
</evidence>
<proteinExistence type="predicted"/>